<proteinExistence type="predicted"/>
<dbReference type="GeneID" id="98127773"/>
<keyword evidence="2" id="KW-0732">Signal</keyword>
<gene>
    <name evidence="4" type="ORF">VTJ83DRAFT_642</name>
</gene>
<dbReference type="InterPro" id="IPR007074">
    <property type="entry name" value="LicD/FKTN/FKRP_NTP_transf"/>
</dbReference>
<feature type="compositionally biased region" description="Polar residues" evidence="1">
    <location>
        <begin position="244"/>
        <end position="257"/>
    </location>
</feature>
<feature type="region of interest" description="Disordered" evidence="1">
    <location>
        <begin position="236"/>
        <end position="272"/>
    </location>
</feature>
<evidence type="ECO:0000256" key="2">
    <source>
        <dbReference type="SAM" id="SignalP"/>
    </source>
</evidence>
<comment type="caution">
    <text evidence="4">The sequence shown here is derived from an EMBL/GenBank/DDBJ whole genome shotgun (WGS) entry which is preliminary data.</text>
</comment>
<evidence type="ECO:0000313" key="4">
    <source>
        <dbReference type="EMBL" id="KAL2271271.1"/>
    </source>
</evidence>
<dbReference type="Proteomes" id="UP001600064">
    <property type="component" value="Unassembled WGS sequence"/>
</dbReference>
<dbReference type="RefSeq" id="XP_070869995.1">
    <property type="nucleotide sequence ID" value="XM_071013129.1"/>
</dbReference>
<protein>
    <recommendedName>
        <fullName evidence="3">LicD/FKTN/FKRP nucleotidyltransferase domain-containing protein</fullName>
    </recommendedName>
</protein>
<name>A0ABR4DLX6_9PEZI</name>
<organism evidence="4 5">
    <name type="scientific">Remersonia thermophila</name>
    <dbReference type="NCBI Taxonomy" id="72144"/>
    <lineage>
        <taxon>Eukaryota</taxon>
        <taxon>Fungi</taxon>
        <taxon>Dikarya</taxon>
        <taxon>Ascomycota</taxon>
        <taxon>Pezizomycotina</taxon>
        <taxon>Sordariomycetes</taxon>
        <taxon>Sordariomycetidae</taxon>
        <taxon>Sordariales</taxon>
        <taxon>Sordariales incertae sedis</taxon>
        <taxon>Remersonia</taxon>
    </lineage>
</organism>
<keyword evidence="5" id="KW-1185">Reference proteome</keyword>
<evidence type="ECO:0000313" key="5">
    <source>
        <dbReference type="Proteomes" id="UP001600064"/>
    </source>
</evidence>
<evidence type="ECO:0000256" key="1">
    <source>
        <dbReference type="SAM" id="MobiDB-lite"/>
    </source>
</evidence>
<feature type="domain" description="LicD/FKTN/FKRP nucleotidyltransferase" evidence="3">
    <location>
        <begin position="72"/>
        <end position="175"/>
    </location>
</feature>
<feature type="compositionally biased region" description="Basic and acidic residues" evidence="1">
    <location>
        <begin position="260"/>
        <end position="272"/>
    </location>
</feature>
<feature type="region of interest" description="Disordered" evidence="1">
    <location>
        <begin position="21"/>
        <end position="42"/>
    </location>
</feature>
<dbReference type="PANTHER" id="PTHR43404:SF1">
    <property type="entry name" value="MNN4P"/>
    <property type="match status" value="1"/>
</dbReference>
<dbReference type="PANTHER" id="PTHR43404">
    <property type="entry name" value="LIPOPOLYSACCHARIDE CHOLINEPHOSPHOTRANSFERASE LICD"/>
    <property type="match status" value="1"/>
</dbReference>
<dbReference type="InterPro" id="IPR052942">
    <property type="entry name" value="LPS_cholinephosphotransferase"/>
</dbReference>
<feature type="chain" id="PRO_5046540203" description="LicD/FKTN/FKRP nucleotidyltransferase domain-containing protein" evidence="2">
    <location>
        <begin position="20"/>
        <end position="272"/>
    </location>
</feature>
<dbReference type="Pfam" id="PF04991">
    <property type="entry name" value="LicD"/>
    <property type="match status" value="1"/>
</dbReference>
<dbReference type="EMBL" id="JAZGUE010000001">
    <property type="protein sequence ID" value="KAL2271271.1"/>
    <property type="molecule type" value="Genomic_DNA"/>
</dbReference>
<feature type="signal peptide" evidence="2">
    <location>
        <begin position="1"/>
        <end position="19"/>
    </location>
</feature>
<evidence type="ECO:0000259" key="3">
    <source>
        <dbReference type="Pfam" id="PF04991"/>
    </source>
</evidence>
<sequence>MRLFYVLWLWTAYRLPCHGSPTPMPPSDGASTRDAAADRNRESTQDFYTSRQYVVQRNLVRTWMQTMDSLQVETWLMHSALLGWWRNKKLLPWDTSTISVQLAEPDLFFLAAYHNTSAFHFWSRDVGGRKRGKRSRYLLHISPDATDREPASQAPSLADARWVDTATGASLDVYAVRYGLGGPAIRGRRRGVWWSRDGGEVMASSLFPLLSATFEGVPVKIPSGYRNLLEEEYGPEAFRRTEQRGQSNMHSRGSDMTANAKDESGPDHDRDL</sequence>
<accession>A0ABR4DLX6</accession>
<reference evidence="4 5" key="1">
    <citation type="journal article" date="2024" name="Commun. Biol.">
        <title>Comparative genomic analysis of thermophilic fungi reveals convergent evolutionary adaptations and gene losses.</title>
        <authorList>
            <person name="Steindorff A.S."/>
            <person name="Aguilar-Pontes M.V."/>
            <person name="Robinson A.J."/>
            <person name="Andreopoulos B."/>
            <person name="LaButti K."/>
            <person name="Kuo A."/>
            <person name="Mondo S."/>
            <person name="Riley R."/>
            <person name="Otillar R."/>
            <person name="Haridas S."/>
            <person name="Lipzen A."/>
            <person name="Grimwood J."/>
            <person name="Schmutz J."/>
            <person name="Clum A."/>
            <person name="Reid I.D."/>
            <person name="Moisan M.C."/>
            <person name="Butler G."/>
            <person name="Nguyen T.T.M."/>
            <person name="Dewar K."/>
            <person name="Conant G."/>
            <person name="Drula E."/>
            <person name="Henrissat B."/>
            <person name="Hansel C."/>
            <person name="Singer S."/>
            <person name="Hutchinson M.I."/>
            <person name="de Vries R.P."/>
            <person name="Natvig D.O."/>
            <person name="Powell A.J."/>
            <person name="Tsang A."/>
            <person name="Grigoriev I.V."/>
        </authorList>
    </citation>
    <scope>NUCLEOTIDE SEQUENCE [LARGE SCALE GENOMIC DNA]</scope>
    <source>
        <strain evidence="4 5">ATCC 22073</strain>
    </source>
</reference>